<name>A0A139X6S0_9CYAN</name>
<dbReference type="STRING" id="128403.WA1_27785"/>
<sequence length="417" mass="48051">MEKSKYTTESETNRVFSVFETFNKDAASAKISSTDSDATASEPVLTMSSLGKLGRFGNQLFQYAFLRICAKKSGARVECPPWIGQTLFGHNDAPISRRLPPAIEHKDFGKSLFDVIPEFIPYLEKLADAKSYRIDSKVLESDLANVDLWGFFQLETRLLKPNQEFFRSLFQPVQELKLPLKEGLNKLSAKGKTIIGIHIRRGDYITEARVGFTLVFPTKWYREWLDSIWNELEDPILYLCSDDLDSIIPEFEKFSPVTWRDLEVNLPERMQALNIEFYIDFFMLSKCDVVCISNSNFSFVACMLNERGKMFVRPHWNFSTKFTVFDPWDSEPLLWLGGQQTKFSKSWADILYTTYVTQGFWVMLKSICIYAPSSYMRGLGLRAYLGYQIQGVVGVVKSLLYTLGWRSVWQQSQITSK</sequence>
<dbReference type="PANTHER" id="PTHR11927">
    <property type="entry name" value="GALACTOSIDE 2-L-FUCOSYLTRANSFERASE"/>
    <property type="match status" value="1"/>
</dbReference>
<dbReference type="AlphaFoldDB" id="A0A139X6S0"/>
<comment type="caution">
    <text evidence="3">The sequence shown here is derived from an EMBL/GenBank/DDBJ whole genome shotgun (WGS) entry which is preliminary data.</text>
</comment>
<organism evidence="3 4">
    <name type="scientific">Scytonema hofmannii PCC 7110</name>
    <dbReference type="NCBI Taxonomy" id="128403"/>
    <lineage>
        <taxon>Bacteria</taxon>
        <taxon>Bacillati</taxon>
        <taxon>Cyanobacteriota</taxon>
        <taxon>Cyanophyceae</taxon>
        <taxon>Nostocales</taxon>
        <taxon>Scytonemataceae</taxon>
        <taxon>Scytonema</taxon>
    </lineage>
</organism>
<evidence type="ECO:0000256" key="2">
    <source>
        <dbReference type="ARBA" id="ARBA00022679"/>
    </source>
</evidence>
<dbReference type="Proteomes" id="UP000076925">
    <property type="component" value="Unassembled WGS sequence"/>
</dbReference>
<keyword evidence="1" id="KW-0328">Glycosyltransferase</keyword>
<evidence type="ECO:0000313" key="4">
    <source>
        <dbReference type="Proteomes" id="UP000076925"/>
    </source>
</evidence>
<gene>
    <name evidence="3" type="ORF">WA1_27785</name>
</gene>
<keyword evidence="4" id="KW-1185">Reference proteome</keyword>
<dbReference type="Gene3D" id="3.40.50.11350">
    <property type="match status" value="1"/>
</dbReference>
<dbReference type="PANTHER" id="PTHR11927:SF9">
    <property type="entry name" value="L-FUCOSYLTRANSFERASE"/>
    <property type="match status" value="1"/>
</dbReference>
<accession>A0A139X6S0</accession>
<reference evidence="3 4" key="1">
    <citation type="journal article" date="2013" name="Genome Biol. Evol.">
        <title>Genomes of Stigonematalean cyanobacteria (subsection V) and the evolution of oxygenic photosynthesis from prokaryotes to plastids.</title>
        <authorList>
            <person name="Dagan T."/>
            <person name="Roettger M."/>
            <person name="Stucken K."/>
            <person name="Landan G."/>
            <person name="Koch R."/>
            <person name="Major P."/>
            <person name="Gould S.B."/>
            <person name="Goremykin V.V."/>
            <person name="Rippka R."/>
            <person name="Tandeau de Marsac N."/>
            <person name="Gugger M."/>
            <person name="Lockhart P.J."/>
            <person name="Allen J.F."/>
            <person name="Brune I."/>
            <person name="Maus I."/>
            <person name="Puhler A."/>
            <person name="Martin W.F."/>
        </authorList>
    </citation>
    <scope>NUCLEOTIDE SEQUENCE [LARGE SCALE GENOMIC DNA]</scope>
    <source>
        <strain evidence="3 4">PCC 7110</strain>
    </source>
</reference>
<evidence type="ECO:0000313" key="3">
    <source>
        <dbReference type="EMBL" id="KYC40333.1"/>
    </source>
</evidence>
<dbReference type="GO" id="GO:0008107">
    <property type="term" value="F:galactoside 2-alpha-L-fucosyltransferase activity"/>
    <property type="evidence" value="ECO:0007669"/>
    <property type="project" value="InterPro"/>
</dbReference>
<dbReference type="RefSeq" id="WP_017745660.1">
    <property type="nucleotide sequence ID" value="NZ_KQ976354.1"/>
</dbReference>
<dbReference type="Pfam" id="PF01531">
    <property type="entry name" value="Glyco_transf_11"/>
    <property type="match status" value="1"/>
</dbReference>
<dbReference type="EMBL" id="ANNX02000030">
    <property type="protein sequence ID" value="KYC40333.1"/>
    <property type="molecule type" value="Genomic_DNA"/>
</dbReference>
<proteinExistence type="predicted"/>
<dbReference type="CDD" id="cd11301">
    <property type="entry name" value="Fut1_Fut2_like"/>
    <property type="match status" value="1"/>
</dbReference>
<keyword evidence="2 3" id="KW-0808">Transferase</keyword>
<dbReference type="OrthoDB" id="9794601at2"/>
<protein>
    <submittedName>
        <fullName evidence="3">Glycosyl transferase</fullName>
    </submittedName>
</protein>
<dbReference type="InterPro" id="IPR002516">
    <property type="entry name" value="Glyco_trans_11"/>
</dbReference>
<dbReference type="GO" id="GO:0005975">
    <property type="term" value="P:carbohydrate metabolic process"/>
    <property type="evidence" value="ECO:0007669"/>
    <property type="project" value="InterPro"/>
</dbReference>
<dbReference type="GO" id="GO:0016020">
    <property type="term" value="C:membrane"/>
    <property type="evidence" value="ECO:0007669"/>
    <property type="project" value="InterPro"/>
</dbReference>
<evidence type="ECO:0000256" key="1">
    <source>
        <dbReference type="ARBA" id="ARBA00022676"/>
    </source>
</evidence>